<gene>
    <name evidence="1" type="ORF">Sjap_026130</name>
</gene>
<keyword evidence="2" id="KW-1185">Reference proteome</keyword>
<accession>A0AAP0EAU9</accession>
<name>A0AAP0EAU9_9MAGN</name>
<reference evidence="1 2" key="1">
    <citation type="submission" date="2024-01" db="EMBL/GenBank/DDBJ databases">
        <title>Genome assemblies of Stephania.</title>
        <authorList>
            <person name="Yang L."/>
        </authorList>
    </citation>
    <scope>NUCLEOTIDE SEQUENCE [LARGE SCALE GENOMIC DNA]</scope>
    <source>
        <strain evidence="1">QJT</strain>
        <tissue evidence="1">Leaf</tissue>
    </source>
</reference>
<dbReference type="EMBL" id="JBBNAE010000011">
    <property type="protein sequence ID" value="KAK9085719.1"/>
    <property type="molecule type" value="Genomic_DNA"/>
</dbReference>
<evidence type="ECO:0000313" key="1">
    <source>
        <dbReference type="EMBL" id="KAK9085719.1"/>
    </source>
</evidence>
<dbReference type="Proteomes" id="UP001417504">
    <property type="component" value="Unassembled WGS sequence"/>
</dbReference>
<evidence type="ECO:0000313" key="2">
    <source>
        <dbReference type="Proteomes" id="UP001417504"/>
    </source>
</evidence>
<organism evidence="1 2">
    <name type="scientific">Stephania japonica</name>
    <dbReference type="NCBI Taxonomy" id="461633"/>
    <lineage>
        <taxon>Eukaryota</taxon>
        <taxon>Viridiplantae</taxon>
        <taxon>Streptophyta</taxon>
        <taxon>Embryophyta</taxon>
        <taxon>Tracheophyta</taxon>
        <taxon>Spermatophyta</taxon>
        <taxon>Magnoliopsida</taxon>
        <taxon>Ranunculales</taxon>
        <taxon>Menispermaceae</taxon>
        <taxon>Menispermoideae</taxon>
        <taxon>Cissampelideae</taxon>
        <taxon>Stephania</taxon>
    </lineage>
</organism>
<sequence length="104" mass="11660">MVVQEMFRETERDVLVGYIIWATIGGDPQVVKDLSYTFTPTSATLVDIQIAMADQHSTSDGGSGNVQGRLDEMSQLVTLHGQQLEKIFRLFRTKTTPLPLLLRH</sequence>
<protein>
    <submittedName>
        <fullName evidence="1">Uncharacterized protein</fullName>
    </submittedName>
</protein>
<comment type="caution">
    <text evidence="1">The sequence shown here is derived from an EMBL/GenBank/DDBJ whole genome shotgun (WGS) entry which is preliminary data.</text>
</comment>
<dbReference type="AlphaFoldDB" id="A0AAP0EAU9"/>
<proteinExistence type="predicted"/>